<proteinExistence type="predicted"/>
<evidence type="ECO:0000313" key="3">
    <source>
        <dbReference type="EMBL" id="RXJ64411.1"/>
    </source>
</evidence>
<comment type="caution">
    <text evidence="3">The sequence shown here is derived from an EMBL/GenBank/DDBJ whole genome shotgun (WGS) entry which is preliminary data.</text>
</comment>
<dbReference type="Pfam" id="PF02498">
    <property type="entry name" value="Bro-N"/>
    <property type="match status" value="1"/>
</dbReference>
<dbReference type="AlphaFoldDB" id="A0A4Q0Y7D1"/>
<feature type="compositionally biased region" description="Basic and acidic residues" evidence="1">
    <location>
        <begin position="268"/>
        <end position="278"/>
    </location>
</feature>
<reference evidence="3 4" key="1">
    <citation type="submission" date="2017-10" db="EMBL/GenBank/DDBJ databases">
        <title>Genomics of the genus Arcobacter.</title>
        <authorList>
            <person name="Perez-Cataluna A."/>
            <person name="Figueras M.J."/>
        </authorList>
    </citation>
    <scope>NUCLEOTIDE SEQUENCE [LARGE SCALE GENOMIC DNA]</scope>
    <source>
        <strain evidence="3 4">DSM 24636</strain>
    </source>
</reference>
<feature type="domain" description="Bro-N" evidence="2">
    <location>
        <begin position="21"/>
        <end position="112"/>
    </location>
</feature>
<dbReference type="OrthoDB" id="9803893at2"/>
<dbReference type="RefSeq" id="WP_129080852.1">
    <property type="nucleotide sequence ID" value="NZ_CP041070.1"/>
</dbReference>
<protein>
    <submittedName>
        <fullName evidence="3">DNA damage-inducible protein D</fullName>
    </submittedName>
</protein>
<evidence type="ECO:0000256" key="1">
    <source>
        <dbReference type="SAM" id="MobiDB-lite"/>
    </source>
</evidence>
<sequence>METELINSLTNNFESFANKTEDDVSFWFARDLQQLLGYTKWDNFKNVIFKAKTACEVSNQEVSDHFADVGKMVQIGSSATKEIDDIMLTRYACYLIAQNGDSKKEQIAFAQTYFAVQTRKAELIEQRILEQERVQARQKLSQTEKELSQVIYEQTGKNENFAFIRSKGDKALFNHTTQEMKDKWNIEKSKPLADFMPTILLKAKDFATEITIYNAKDKIMNTENEISNEHITNNKAVRNTLLSRGIVPENITSQEDIKKVERKLNSETKKTLNSKDKFVTPNDEEKEQ</sequence>
<dbReference type="EMBL" id="PDKO01000001">
    <property type="protein sequence ID" value="RXJ64411.1"/>
    <property type="molecule type" value="Genomic_DNA"/>
</dbReference>
<feature type="region of interest" description="Disordered" evidence="1">
    <location>
        <begin position="268"/>
        <end position="288"/>
    </location>
</feature>
<gene>
    <name evidence="3" type="ORF">CRV06_00185</name>
</gene>
<keyword evidence="4" id="KW-1185">Reference proteome</keyword>
<evidence type="ECO:0000259" key="2">
    <source>
        <dbReference type="Pfam" id="PF02498"/>
    </source>
</evidence>
<name>A0A4Q0Y7D1_9BACT</name>
<evidence type="ECO:0000313" key="4">
    <source>
        <dbReference type="Proteomes" id="UP000290191"/>
    </source>
</evidence>
<organism evidence="3 4">
    <name type="scientific">Halarcobacter anaerophilus</name>
    <dbReference type="NCBI Taxonomy" id="877500"/>
    <lineage>
        <taxon>Bacteria</taxon>
        <taxon>Pseudomonadati</taxon>
        <taxon>Campylobacterota</taxon>
        <taxon>Epsilonproteobacteria</taxon>
        <taxon>Campylobacterales</taxon>
        <taxon>Arcobacteraceae</taxon>
        <taxon>Halarcobacter</taxon>
    </lineage>
</organism>
<dbReference type="InterPro" id="IPR003497">
    <property type="entry name" value="BRO_N_domain"/>
</dbReference>
<dbReference type="NCBIfam" id="NF008573">
    <property type="entry name" value="PRK11525.1"/>
    <property type="match status" value="1"/>
</dbReference>
<dbReference type="Proteomes" id="UP000290191">
    <property type="component" value="Unassembled WGS sequence"/>
</dbReference>
<accession>A0A4Q0Y7D1</accession>